<dbReference type="RefSeq" id="WP_115812122.1">
    <property type="nucleotide sequence ID" value="NZ_QREI01000009.1"/>
</dbReference>
<name>A0A3D9LPR4_9FLAO</name>
<dbReference type="Gene3D" id="3.40.50.150">
    <property type="entry name" value="Vaccinia Virus protein VP39"/>
    <property type="match status" value="1"/>
</dbReference>
<gene>
    <name evidence="2" type="ORF">DFQ09_10932</name>
</gene>
<dbReference type="AlphaFoldDB" id="A0A3D9LPR4"/>
<dbReference type="GO" id="GO:0008168">
    <property type="term" value="F:methyltransferase activity"/>
    <property type="evidence" value="ECO:0007669"/>
    <property type="project" value="UniProtKB-KW"/>
</dbReference>
<dbReference type="InterPro" id="IPR029063">
    <property type="entry name" value="SAM-dependent_MTases_sf"/>
</dbReference>
<evidence type="ECO:0000313" key="2">
    <source>
        <dbReference type="EMBL" id="REE07973.1"/>
    </source>
</evidence>
<dbReference type="GO" id="GO:0032259">
    <property type="term" value="P:methylation"/>
    <property type="evidence" value="ECO:0007669"/>
    <property type="project" value="UniProtKB-KW"/>
</dbReference>
<evidence type="ECO:0000313" key="3">
    <source>
        <dbReference type="Proteomes" id="UP000256919"/>
    </source>
</evidence>
<accession>A0A3D9LPR4</accession>
<dbReference type="InterPro" id="IPR013217">
    <property type="entry name" value="Methyltransf_12"/>
</dbReference>
<dbReference type="SUPFAM" id="SSF53335">
    <property type="entry name" value="S-adenosyl-L-methionine-dependent methyltransferases"/>
    <property type="match status" value="1"/>
</dbReference>
<evidence type="ECO:0000259" key="1">
    <source>
        <dbReference type="Pfam" id="PF08242"/>
    </source>
</evidence>
<dbReference type="Proteomes" id="UP000256919">
    <property type="component" value="Unassembled WGS sequence"/>
</dbReference>
<protein>
    <submittedName>
        <fullName evidence="2">Methyltransferase family protein</fullName>
    </submittedName>
</protein>
<keyword evidence="3" id="KW-1185">Reference proteome</keyword>
<proteinExistence type="predicted"/>
<organism evidence="2 3">
    <name type="scientific">Winogradskyella pacifica</name>
    <dbReference type="NCBI Taxonomy" id="664642"/>
    <lineage>
        <taxon>Bacteria</taxon>
        <taxon>Pseudomonadati</taxon>
        <taxon>Bacteroidota</taxon>
        <taxon>Flavobacteriia</taxon>
        <taxon>Flavobacteriales</taxon>
        <taxon>Flavobacteriaceae</taxon>
        <taxon>Winogradskyella</taxon>
    </lineage>
</organism>
<comment type="caution">
    <text evidence="2">The sequence shown here is derived from an EMBL/GenBank/DDBJ whole genome shotgun (WGS) entry which is preliminary data.</text>
</comment>
<dbReference type="CDD" id="cd02440">
    <property type="entry name" value="AdoMet_MTases"/>
    <property type="match status" value="1"/>
</dbReference>
<dbReference type="EMBL" id="QREI01000009">
    <property type="protein sequence ID" value="REE07973.1"/>
    <property type="molecule type" value="Genomic_DNA"/>
</dbReference>
<sequence length="235" mass="26778">MKKSGKTPWPTKDAMQQVYDMHLWGGKEFDFYSGDGSHNIKIVEPYINSITRFLKSQNNPLTVCDLGCGDFNIGKQLTKHTKNYIAVDIVDNLIERNKALFKEDHLDFQCLDIVKDELPKADVVILRQVLQHLSNAEIQNVVEKLSNYKFVILTEHLPLGEFVPNKDIISGQGIRIKKNSGVDVLEAPFNLKIVEEQKLSEIFLDDNKGKIVTLLFKIMPRSSTKKTQRFTGDLS</sequence>
<feature type="domain" description="Methyltransferase type 12" evidence="1">
    <location>
        <begin position="65"/>
        <end position="146"/>
    </location>
</feature>
<keyword evidence="2" id="KW-0489">Methyltransferase</keyword>
<keyword evidence="2" id="KW-0808">Transferase</keyword>
<dbReference type="Pfam" id="PF08242">
    <property type="entry name" value="Methyltransf_12"/>
    <property type="match status" value="1"/>
</dbReference>
<reference evidence="2 3" key="1">
    <citation type="submission" date="2018-07" db="EMBL/GenBank/DDBJ databases">
        <title>Genomic Encyclopedia of Type Strains, Phase III (KMG-III): the genomes of soil and plant-associated and newly described type strains.</title>
        <authorList>
            <person name="Whitman W."/>
        </authorList>
    </citation>
    <scope>NUCLEOTIDE SEQUENCE [LARGE SCALE GENOMIC DNA]</scope>
    <source>
        <strain evidence="2 3">CECT 7948</strain>
    </source>
</reference>
<dbReference type="OrthoDB" id="20930at2"/>